<dbReference type="PANTHER" id="PTHR30349:SF77">
    <property type="entry name" value="TYROSINE RECOMBINASE XERC"/>
    <property type="match status" value="1"/>
</dbReference>
<dbReference type="NCBIfam" id="NF001399">
    <property type="entry name" value="PRK00283.1"/>
    <property type="match status" value="1"/>
</dbReference>
<dbReference type="Pfam" id="PF02899">
    <property type="entry name" value="Phage_int_SAM_1"/>
    <property type="match status" value="1"/>
</dbReference>
<dbReference type="CDD" id="cd00798">
    <property type="entry name" value="INT_XerDC_C"/>
    <property type="match status" value="1"/>
</dbReference>
<evidence type="ECO:0000256" key="6">
    <source>
        <dbReference type="ARBA" id="ARBA00022908"/>
    </source>
</evidence>
<dbReference type="Gene3D" id="1.10.150.130">
    <property type="match status" value="1"/>
</dbReference>
<dbReference type="InterPro" id="IPR044068">
    <property type="entry name" value="CB"/>
</dbReference>
<feature type="domain" description="Core-binding (CB)" evidence="13">
    <location>
        <begin position="6"/>
        <end position="93"/>
    </location>
</feature>
<comment type="function">
    <text evidence="10">Site-specific tyrosine recombinase, which acts by catalyzing the cutting and rejoining of the recombining DNA molecules. The XerC-XerD complex is essential to convert dimers of the bacterial chromosome into monomers to permit their segregation at cell division. It also contributes to the segregational stability of plasmids.</text>
</comment>
<dbReference type="GO" id="GO:0051301">
    <property type="term" value="P:cell division"/>
    <property type="evidence" value="ECO:0007669"/>
    <property type="project" value="UniProtKB-UniRule"/>
</dbReference>
<dbReference type="InterPro" id="IPR013762">
    <property type="entry name" value="Integrase-like_cat_sf"/>
</dbReference>
<comment type="subunit">
    <text evidence="10">Forms a cyclic heterotetrameric complex composed of two molecules of XerC and two molecules of XerD.</text>
</comment>
<keyword evidence="5 10" id="KW-0159">Chromosome partition</keyword>
<accession>A0A837DT84</accession>
<evidence type="ECO:0000256" key="4">
    <source>
        <dbReference type="ARBA" id="ARBA00022618"/>
    </source>
</evidence>
<dbReference type="GO" id="GO:0003677">
    <property type="term" value="F:DNA binding"/>
    <property type="evidence" value="ECO:0007669"/>
    <property type="project" value="UniProtKB-UniRule"/>
</dbReference>
<dbReference type="GO" id="GO:0005737">
    <property type="term" value="C:cytoplasm"/>
    <property type="evidence" value="ECO:0007669"/>
    <property type="project" value="UniProtKB-SubCell"/>
</dbReference>
<dbReference type="SUPFAM" id="SSF56349">
    <property type="entry name" value="DNA breaking-rejoining enzymes"/>
    <property type="match status" value="1"/>
</dbReference>
<feature type="active site" evidence="10">
    <location>
        <position position="178"/>
    </location>
</feature>
<evidence type="ECO:0000256" key="1">
    <source>
        <dbReference type="ARBA" id="ARBA00004496"/>
    </source>
</evidence>
<keyword evidence="4 10" id="KW-0132">Cell division</keyword>
<evidence type="ECO:0000256" key="10">
    <source>
        <dbReference type="HAMAP-Rule" id="MF_01808"/>
    </source>
</evidence>
<reference evidence="14 15" key="1">
    <citation type="journal article" date="2015" name="BMC Microbiol.">
        <title>Lactobacillus ruminis strains cluster according to their mammalian gut source.</title>
        <authorList>
            <person name="O' Donnell M.M."/>
            <person name="Harris H.M."/>
            <person name="Lynch D.B."/>
            <person name="Ross R.P."/>
            <person name="O'Toole P.W."/>
        </authorList>
    </citation>
    <scope>NUCLEOTIDE SEQUENCE [LARGE SCALE GENOMIC DNA]</scope>
    <source>
        <strain evidence="14 15">DPC 6832</strain>
    </source>
</reference>
<keyword evidence="9 10" id="KW-0131">Cell cycle</keyword>
<dbReference type="InterPro" id="IPR004107">
    <property type="entry name" value="Integrase_SAM-like_N"/>
</dbReference>
<dbReference type="Pfam" id="PF00589">
    <property type="entry name" value="Phage_integrase"/>
    <property type="match status" value="1"/>
</dbReference>
<evidence type="ECO:0000259" key="12">
    <source>
        <dbReference type="PROSITE" id="PS51898"/>
    </source>
</evidence>
<dbReference type="InterPro" id="IPR002104">
    <property type="entry name" value="Integrase_catalytic"/>
</dbReference>
<protein>
    <recommendedName>
        <fullName evidence="10 11">Tyrosine recombinase XerC</fullName>
    </recommendedName>
</protein>
<dbReference type="EMBL" id="AWYA01000128">
    <property type="protein sequence ID" value="KIC04134.1"/>
    <property type="molecule type" value="Genomic_DNA"/>
</dbReference>
<comment type="subcellular location">
    <subcellularLocation>
        <location evidence="1 10">Cytoplasm</location>
    </subcellularLocation>
</comment>
<dbReference type="InterPro" id="IPR011010">
    <property type="entry name" value="DNA_brk_join_enz"/>
</dbReference>
<dbReference type="InterPro" id="IPR010998">
    <property type="entry name" value="Integrase_recombinase_N"/>
</dbReference>
<proteinExistence type="inferred from homology"/>
<keyword evidence="7 10" id="KW-0238">DNA-binding</keyword>
<feature type="active site" evidence="10">
    <location>
        <position position="251"/>
    </location>
</feature>
<dbReference type="PROSITE" id="PS51898">
    <property type="entry name" value="TYR_RECOMBINASE"/>
    <property type="match status" value="1"/>
</dbReference>
<keyword evidence="3 10" id="KW-0963">Cytoplasm</keyword>
<dbReference type="InterPro" id="IPR050090">
    <property type="entry name" value="Tyrosine_recombinase_XerCD"/>
</dbReference>
<dbReference type="AlphaFoldDB" id="A0A837DT84"/>
<evidence type="ECO:0000313" key="14">
    <source>
        <dbReference type="EMBL" id="KIC04134.1"/>
    </source>
</evidence>
<feature type="active site" evidence="10">
    <location>
        <position position="154"/>
    </location>
</feature>
<evidence type="ECO:0000256" key="7">
    <source>
        <dbReference type="ARBA" id="ARBA00023125"/>
    </source>
</evidence>
<evidence type="ECO:0000256" key="11">
    <source>
        <dbReference type="NCBIfam" id="TIGR02224"/>
    </source>
</evidence>
<dbReference type="PANTHER" id="PTHR30349">
    <property type="entry name" value="PHAGE INTEGRASE-RELATED"/>
    <property type="match status" value="1"/>
</dbReference>
<feature type="domain" description="Tyr recombinase" evidence="12">
    <location>
        <begin position="114"/>
        <end position="299"/>
    </location>
</feature>
<dbReference type="NCBIfam" id="TIGR02224">
    <property type="entry name" value="recomb_XerC"/>
    <property type="match status" value="1"/>
</dbReference>
<name>A0A837DT84_9LACO</name>
<dbReference type="InterPro" id="IPR011931">
    <property type="entry name" value="Recomb_XerC"/>
</dbReference>
<dbReference type="GO" id="GO:0006313">
    <property type="term" value="P:DNA transposition"/>
    <property type="evidence" value="ECO:0007669"/>
    <property type="project" value="UniProtKB-UniRule"/>
</dbReference>
<comment type="caution">
    <text evidence="14">The sequence shown here is derived from an EMBL/GenBank/DDBJ whole genome shotgun (WGS) entry which is preliminary data.</text>
</comment>
<feature type="active site" description="O-(3'-phospho-DNA)-tyrosine intermediate" evidence="10">
    <location>
        <position position="286"/>
    </location>
</feature>
<feature type="active site" evidence="10">
    <location>
        <position position="277"/>
    </location>
</feature>
<dbReference type="InterPro" id="IPR023009">
    <property type="entry name" value="Tyrosine_recombinase_XerC/XerD"/>
</dbReference>
<organism evidence="14 15">
    <name type="scientific">Ligilactobacillus ruminis DPC 6832</name>
    <dbReference type="NCBI Taxonomy" id="1402208"/>
    <lineage>
        <taxon>Bacteria</taxon>
        <taxon>Bacillati</taxon>
        <taxon>Bacillota</taxon>
        <taxon>Bacilli</taxon>
        <taxon>Lactobacillales</taxon>
        <taxon>Lactobacillaceae</taxon>
        <taxon>Ligilactobacillus</taxon>
    </lineage>
</organism>
<dbReference type="Proteomes" id="UP000031011">
    <property type="component" value="Unassembled WGS sequence"/>
</dbReference>
<dbReference type="GO" id="GO:0009037">
    <property type="term" value="F:tyrosine-based site-specific recombinase activity"/>
    <property type="evidence" value="ECO:0007669"/>
    <property type="project" value="UniProtKB-UniRule"/>
</dbReference>
<evidence type="ECO:0000259" key="13">
    <source>
        <dbReference type="PROSITE" id="PS51900"/>
    </source>
</evidence>
<dbReference type="PROSITE" id="PS51900">
    <property type="entry name" value="CB"/>
    <property type="match status" value="1"/>
</dbReference>
<dbReference type="GO" id="GO:0007059">
    <property type="term" value="P:chromosome segregation"/>
    <property type="evidence" value="ECO:0007669"/>
    <property type="project" value="UniProtKB-UniRule"/>
</dbReference>
<gene>
    <name evidence="10" type="primary">xerC</name>
    <name evidence="14" type="ORF">LRN_0858</name>
</gene>
<evidence type="ECO:0000256" key="5">
    <source>
        <dbReference type="ARBA" id="ARBA00022829"/>
    </source>
</evidence>
<feature type="active site" evidence="10">
    <location>
        <position position="254"/>
    </location>
</feature>
<dbReference type="HAMAP" id="MF_01808">
    <property type="entry name" value="Recomb_XerC_XerD"/>
    <property type="match status" value="1"/>
</dbReference>
<dbReference type="NCBIfam" id="NF040815">
    <property type="entry name" value="recomb_XerA_Arch"/>
    <property type="match status" value="1"/>
</dbReference>
<sequence>MRGVSTLEKEWLEQFKQYLKVERQYSEATITSYFEDLNEFCRFLDESGGLKSFKEISNIDVHAYMSWLYDRELKTTTVSRKISSLRAFYRFLVRNDKADQDPFAYVSLKRHPRRLPHFFYEKEMNALFQAVCGDDPLTVRDNALLENLYSTGMRVSECVGLKMQDIDFPMRSILVHGKGKKDRYVQFGSYLDNALKNYFEKMRTPVMEKYQKKHDFVFVNHYGDQLTPAGVSYILDKIVEKSSLTTTIHPHELRHTFATHMLANGADLRSVQELLGHSSISTTQIYTHVTPEHLQRDYRKFFPRA</sequence>
<keyword evidence="6 10" id="KW-0229">DNA integration</keyword>
<comment type="similarity">
    <text evidence="2 10">Belongs to the 'phage' integrase family. XerC subfamily.</text>
</comment>
<evidence type="ECO:0000256" key="9">
    <source>
        <dbReference type="ARBA" id="ARBA00023306"/>
    </source>
</evidence>
<keyword evidence="8 10" id="KW-0233">DNA recombination</keyword>
<dbReference type="Gene3D" id="1.10.443.10">
    <property type="entry name" value="Intergrase catalytic core"/>
    <property type="match status" value="1"/>
</dbReference>
<evidence type="ECO:0000256" key="3">
    <source>
        <dbReference type="ARBA" id="ARBA00022490"/>
    </source>
</evidence>
<evidence type="ECO:0000256" key="8">
    <source>
        <dbReference type="ARBA" id="ARBA00023172"/>
    </source>
</evidence>
<evidence type="ECO:0000313" key="15">
    <source>
        <dbReference type="Proteomes" id="UP000031011"/>
    </source>
</evidence>
<evidence type="ECO:0000256" key="2">
    <source>
        <dbReference type="ARBA" id="ARBA00006657"/>
    </source>
</evidence>